<evidence type="ECO:0000313" key="1">
    <source>
        <dbReference type="EMBL" id="DAF59749.1"/>
    </source>
</evidence>
<sequence>MSYKNMNKAKKYDDKRIKVRLNPPLKKEMVKKTIFVSDEVKQKLNIDSPDNFFEVEVDQQVLDEEFERIIELFSELSEEIKERI</sequence>
<organism evidence="1">
    <name type="scientific">virus sp. ctllZ17</name>
    <dbReference type="NCBI Taxonomy" id="2827996"/>
    <lineage>
        <taxon>Viruses</taxon>
    </lineage>
</organism>
<name>A0A8S5T8T6_9VIRU</name>
<accession>A0A8S5T8T6</accession>
<protein>
    <submittedName>
        <fullName evidence="1">Uncharacterized protein</fullName>
    </submittedName>
</protein>
<reference evidence="1" key="1">
    <citation type="journal article" date="2021" name="Proc. Natl. Acad. Sci. U.S.A.">
        <title>A Catalog of Tens of Thousands of Viruses from Human Metagenomes Reveals Hidden Associations with Chronic Diseases.</title>
        <authorList>
            <person name="Tisza M.J."/>
            <person name="Buck C.B."/>
        </authorList>
    </citation>
    <scope>NUCLEOTIDE SEQUENCE</scope>
    <source>
        <strain evidence="1">CtllZ17</strain>
    </source>
</reference>
<dbReference type="EMBL" id="BK032776">
    <property type="protein sequence ID" value="DAF59749.1"/>
    <property type="molecule type" value="Genomic_DNA"/>
</dbReference>
<proteinExistence type="predicted"/>